<name>A0AAP4EXG7_9FIRM</name>
<keyword evidence="5 8" id="KW-0812">Transmembrane</keyword>
<evidence type="ECO:0000256" key="3">
    <source>
        <dbReference type="ARBA" id="ARBA00022448"/>
    </source>
</evidence>
<evidence type="ECO:0000256" key="7">
    <source>
        <dbReference type="ARBA" id="ARBA00023136"/>
    </source>
</evidence>
<evidence type="ECO:0000313" key="9">
    <source>
        <dbReference type="EMBL" id="MDI9242529.1"/>
    </source>
</evidence>
<evidence type="ECO:0000313" key="10">
    <source>
        <dbReference type="Proteomes" id="UP001300383"/>
    </source>
</evidence>
<organism evidence="9 10">
    <name type="scientific">Fusibacillus kribbianus</name>
    <dbReference type="NCBI Taxonomy" id="3044208"/>
    <lineage>
        <taxon>Bacteria</taxon>
        <taxon>Bacillati</taxon>
        <taxon>Bacillota</taxon>
        <taxon>Clostridia</taxon>
        <taxon>Lachnospirales</taxon>
        <taxon>Lachnospiraceae</taxon>
        <taxon>Fusibacillus</taxon>
    </lineage>
</organism>
<keyword evidence="4" id="KW-1003">Cell membrane</keyword>
<evidence type="ECO:0000256" key="1">
    <source>
        <dbReference type="ARBA" id="ARBA00004651"/>
    </source>
</evidence>
<evidence type="ECO:0000256" key="6">
    <source>
        <dbReference type="ARBA" id="ARBA00022989"/>
    </source>
</evidence>
<sequence length="240" mass="25344">MSYNKFNAWKAGLKDGLPICLGYFAVSFAFGIQAKGIGLTPFQAAFMSAVNVTSAGQYASLQLIAAGAPYFEMALTQLIINLRYCLMSCALSQKFTKKTAMGHRFGIAYGVTDEIFAVSVCRPGPLEPAHSYGLISIAVPGWVLGTLFGVISGSLLPESIISALGIAIYGMFLAIVIPVARAEKPVLAVVLCAVFLSTVFYYTPGLNAISPGFQIIIITVLTAAAAALLFPVAEEVSHES</sequence>
<dbReference type="Pfam" id="PF03591">
    <property type="entry name" value="AzlC"/>
    <property type="match status" value="1"/>
</dbReference>
<keyword evidence="7 8" id="KW-0472">Membrane</keyword>
<comment type="similarity">
    <text evidence="2">Belongs to the AzlC family.</text>
</comment>
<dbReference type="GO" id="GO:1903785">
    <property type="term" value="P:L-valine transmembrane transport"/>
    <property type="evidence" value="ECO:0007669"/>
    <property type="project" value="TreeGrafter"/>
</dbReference>
<protein>
    <submittedName>
        <fullName evidence="9">AzlC family ABC transporter permease</fullName>
    </submittedName>
</protein>
<dbReference type="InterPro" id="IPR011606">
    <property type="entry name" value="Brnchd-chn_aa_trnsp_permease"/>
</dbReference>
<evidence type="ECO:0000256" key="2">
    <source>
        <dbReference type="ARBA" id="ARBA00010735"/>
    </source>
</evidence>
<dbReference type="RefSeq" id="WP_283230976.1">
    <property type="nucleotide sequence ID" value="NZ_JASGBQ010000014.1"/>
</dbReference>
<keyword evidence="3" id="KW-0813">Transport</keyword>
<comment type="caution">
    <text evidence="9">The sequence shown here is derived from an EMBL/GenBank/DDBJ whole genome shotgun (WGS) entry which is preliminary data.</text>
</comment>
<evidence type="ECO:0000256" key="4">
    <source>
        <dbReference type="ARBA" id="ARBA00022475"/>
    </source>
</evidence>
<dbReference type="PANTHER" id="PTHR34979">
    <property type="entry name" value="INNER MEMBRANE PROTEIN YGAZ"/>
    <property type="match status" value="1"/>
</dbReference>
<gene>
    <name evidence="9" type="ORF">QJ036_08620</name>
</gene>
<feature type="transmembrane region" description="Helical" evidence="8">
    <location>
        <begin position="132"/>
        <end position="153"/>
    </location>
</feature>
<dbReference type="GO" id="GO:0005886">
    <property type="term" value="C:plasma membrane"/>
    <property type="evidence" value="ECO:0007669"/>
    <property type="project" value="UniProtKB-SubCell"/>
</dbReference>
<feature type="transmembrane region" description="Helical" evidence="8">
    <location>
        <begin position="215"/>
        <end position="233"/>
    </location>
</feature>
<evidence type="ECO:0000256" key="5">
    <source>
        <dbReference type="ARBA" id="ARBA00022692"/>
    </source>
</evidence>
<evidence type="ECO:0000256" key="8">
    <source>
        <dbReference type="SAM" id="Phobius"/>
    </source>
</evidence>
<keyword evidence="10" id="KW-1185">Reference proteome</keyword>
<reference evidence="9 10" key="1">
    <citation type="submission" date="2023-05" db="EMBL/GenBank/DDBJ databases">
        <title>[ruminococcus] sp. nov., isolated from a pig farm feces dump.</title>
        <authorList>
            <person name="Chang Y.-H."/>
        </authorList>
    </citation>
    <scope>NUCLEOTIDE SEQUENCE [LARGE SCALE GENOMIC DNA]</scope>
    <source>
        <strain evidence="9 10">YH-rum2234</strain>
    </source>
</reference>
<feature type="transmembrane region" description="Helical" evidence="8">
    <location>
        <begin position="159"/>
        <end position="179"/>
    </location>
</feature>
<accession>A0AAP4EXG7</accession>
<proteinExistence type="inferred from homology"/>
<dbReference type="EMBL" id="JASGBQ010000014">
    <property type="protein sequence ID" value="MDI9242529.1"/>
    <property type="molecule type" value="Genomic_DNA"/>
</dbReference>
<comment type="subcellular location">
    <subcellularLocation>
        <location evidence="1">Cell membrane</location>
        <topology evidence="1">Multi-pass membrane protein</topology>
    </subcellularLocation>
</comment>
<dbReference type="AlphaFoldDB" id="A0AAP4EXG7"/>
<dbReference type="Proteomes" id="UP001300383">
    <property type="component" value="Unassembled WGS sequence"/>
</dbReference>
<feature type="transmembrane region" description="Helical" evidence="8">
    <location>
        <begin position="186"/>
        <end position="203"/>
    </location>
</feature>
<keyword evidence="6 8" id="KW-1133">Transmembrane helix</keyword>
<dbReference type="PANTHER" id="PTHR34979:SF1">
    <property type="entry name" value="INNER MEMBRANE PROTEIN YGAZ"/>
    <property type="match status" value="1"/>
</dbReference>